<gene>
    <name evidence="3" type="primary">fhuF</name>
    <name evidence="3" type="ORF">GPM19_07360</name>
</gene>
<dbReference type="NCBIfam" id="TIGR03951">
    <property type="entry name" value="Fe_III_red_FhuF"/>
    <property type="match status" value="1"/>
</dbReference>
<name>A0A7X3KR53_9GAMM</name>
<protein>
    <submittedName>
        <fullName evidence="3">Siderophore-iron reductase FhuF</fullName>
    </submittedName>
</protein>
<sequence>MSPRPLSSLYLGALKEAPQPGFGVAAGDARPLAQLLQPDELAAVLASFGSSYQQADTQATPDIRGVASLWSKWYFNALLLPALLSNLLLERQLPLTMGRVSLELDSHAKPLRLHFCHDGLPLTKVRLERFDALLAHLSGVVNALAAVSGASPRVFWSNIGNTFEHVVGVIEAHPHAWPDCTLTARELLDTPRHTATHPEKAHLAQGHKNPLYHPVRYITTQDESTPRRIRRLCCLRYLLPSLDYCGNCPISCQRHHTSPAKLSTS</sequence>
<dbReference type="Pfam" id="PF11575">
    <property type="entry name" value="FhuF_C"/>
    <property type="match status" value="1"/>
</dbReference>
<comment type="caution">
    <text evidence="3">The sequence shown here is derived from an EMBL/GenBank/DDBJ whole genome shotgun (WGS) entry which is preliminary data.</text>
</comment>
<dbReference type="Proteomes" id="UP000437638">
    <property type="component" value="Unassembled WGS sequence"/>
</dbReference>
<dbReference type="InterPro" id="IPR024726">
    <property type="entry name" value="FhuF_C"/>
</dbReference>
<evidence type="ECO:0000259" key="1">
    <source>
        <dbReference type="Pfam" id="PF06276"/>
    </source>
</evidence>
<feature type="domain" description="Aerobactin siderophore biosynthesis IucA/IucC-like C-terminal" evidence="1">
    <location>
        <begin position="68"/>
        <end position="191"/>
    </location>
</feature>
<accession>A0A7X3KR53</accession>
<dbReference type="Pfam" id="PF06276">
    <property type="entry name" value="FhuF"/>
    <property type="match status" value="1"/>
</dbReference>
<dbReference type="AlphaFoldDB" id="A0A7X3KR53"/>
<reference evidence="3 4" key="1">
    <citation type="submission" date="2019-12" db="EMBL/GenBank/DDBJ databases">
        <title>Halomonas rutogse sp. nov. isolated from two lakes on Tibetan Plateau.</title>
        <authorList>
            <person name="Gao P."/>
        </authorList>
    </citation>
    <scope>NUCLEOTIDE SEQUENCE [LARGE SCALE GENOMIC DNA]</scope>
    <source>
        <strain evidence="3 4">ZH2S</strain>
    </source>
</reference>
<dbReference type="EMBL" id="WTKP01000004">
    <property type="protein sequence ID" value="MWJ28021.1"/>
    <property type="molecule type" value="Genomic_DNA"/>
</dbReference>
<dbReference type="InterPro" id="IPR022770">
    <property type="entry name" value="IucA/IucC-like_C"/>
</dbReference>
<evidence type="ECO:0000259" key="2">
    <source>
        <dbReference type="Pfam" id="PF11575"/>
    </source>
</evidence>
<evidence type="ECO:0000313" key="3">
    <source>
        <dbReference type="EMBL" id="MWJ28021.1"/>
    </source>
</evidence>
<feature type="domain" description="Ferric siderophore reductase C-terminal" evidence="2">
    <location>
        <begin position="230"/>
        <end position="249"/>
    </location>
</feature>
<dbReference type="GO" id="GO:0003824">
    <property type="term" value="F:catalytic activity"/>
    <property type="evidence" value="ECO:0007669"/>
    <property type="project" value="UniProtKB-ARBA"/>
</dbReference>
<dbReference type="InterPro" id="IPR008090">
    <property type="entry name" value="Fe_iron_reduct"/>
</dbReference>
<keyword evidence="4" id="KW-1185">Reference proteome</keyword>
<dbReference type="GO" id="GO:0051537">
    <property type="term" value="F:2 iron, 2 sulfur cluster binding"/>
    <property type="evidence" value="ECO:0007669"/>
    <property type="project" value="InterPro"/>
</dbReference>
<organism evidence="3 4">
    <name type="scientific">Vreelandella zhuhanensis</name>
    <dbReference type="NCBI Taxonomy" id="2684210"/>
    <lineage>
        <taxon>Bacteria</taxon>
        <taxon>Pseudomonadati</taxon>
        <taxon>Pseudomonadota</taxon>
        <taxon>Gammaproteobacteria</taxon>
        <taxon>Oceanospirillales</taxon>
        <taxon>Halomonadaceae</taxon>
        <taxon>Vreelandella</taxon>
    </lineage>
</organism>
<dbReference type="RefSeq" id="WP_160418390.1">
    <property type="nucleotide sequence ID" value="NZ_WTKP01000004.1"/>
</dbReference>
<proteinExistence type="predicted"/>
<evidence type="ECO:0000313" key="4">
    <source>
        <dbReference type="Proteomes" id="UP000437638"/>
    </source>
</evidence>